<proteinExistence type="predicted"/>
<dbReference type="Gene3D" id="3.90.470.20">
    <property type="entry name" value="4'-phosphopantetheinyl transferase domain"/>
    <property type="match status" value="1"/>
</dbReference>
<comment type="caution">
    <text evidence="1">The sequence shown here is derived from an EMBL/GenBank/DDBJ whole genome shotgun (WGS) entry which is preliminary data.</text>
</comment>
<evidence type="ECO:0000313" key="1">
    <source>
        <dbReference type="EMBL" id="RWZ59519.1"/>
    </source>
</evidence>
<sequence>MDDDPAVTVTDLSSLFPGGDGPLVVLSGRWVSTAGVVDRRRRARDLLRAGASRLWGATADPVVAARCSTCGGDHGRPVITDRRTGLWLPGSVTHAGATTLVALGPAAVGIDAEAVDGDPSRFDAIRQVTGRSAAAVDDGIEALRLWTTVEAVLKADGRGLEVDPRRVRIDGPAGTPGSSARVGDGPLFALRGIARDGLVVTLAVPER</sequence>
<dbReference type="InterPro" id="IPR037143">
    <property type="entry name" value="4-PPantetheinyl_Trfase_dom_sf"/>
</dbReference>
<dbReference type="Proteomes" id="UP000288603">
    <property type="component" value="Unassembled WGS sequence"/>
</dbReference>
<accession>A0A3S4DZ26</accession>
<reference evidence="1 2" key="1">
    <citation type="submission" date="2018-12" db="EMBL/GenBank/DDBJ databases">
        <authorList>
            <person name="Li F."/>
        </authorList>
    </citation>
    <scope>NUCLEOTIDE SEQUENCE [LARGE SCALE GENOMIC DNA]</scope>
    <source>
        <strain evidence="1 2">8H24J-4-2</strain>
    </source>
</reference>
<gene>
    <name evidence="1" type="ORF">ELQ92_11810</name>
</gene>
<dbReference type="OrthoDB" id="190168at2"/>
<dbReference type="AlphaFoldDB" id="A0A3S4DZ26"/>
<dbReference type="RefSeq" id="WP_128499237.1">
    <property type="nucleotide sequence ID" value="NZ_RZNC01000004.1"/>
</dbReference>
<keyword evidence="2" id="KW-1185">Reference proteome</keyword>
<dbReference type="EMBL" id="RZNC01000004">
    <property type="protein sequence ID" value="RWZ59519.1"/>
    <property type="molecule type" value="Genomic_DNA"/>
</dbReference>
<evidence type="ECO:0008006" key="3">
    <source>
        <dbReference type="Google" id="ProtNLM"/>
    </source>
</evidence>
<name>A0A3S4DZ26_9MICO</name>
<organism evidence="1 2">
    <name type="scientific">Labedella populi</name>
    <dbReference type="NCBI Taxonomy" id="2498850"/>
    <lineage>
        <taxon>Bacteria</taxon>
        <taxon>Bacillati</taxon>
        <taxon>Actinomycetota</taxon>
        <taxon>Actinomycetes</taxon>
        <taxon>Micrococcales</taxon>
        <taxon>Microbacteriaceae</taxon>
        <taxon>Labedella</taxon>
    </lineage>
</organism>
<protein>
    <recommendedName>
        <fullName evidence="3">4'-phosphopantetheinyl transferase superfamily protein</fullName>
    </recommendedName>
</protein>
<evidence type="ECO:0000313" key="2">
    <source>
        <dbReference type="Proteomes" id="UP000288603"/>
    </source>
</evidence>
<dbReference type="GO" id="GO:0008897">
    <property type="term" value="F:holo-[acyl-carrier-protein] synthase activity"/>
    <property type="evidence" value="ECO:0007669"/>
    <property type="project" value="InterPro"/>
</dbReference>
<dbReference type="GO" id="GO:0000287">
    <property type="term" value="F:magnesium ion binding"/>
    <property type="evidence" value="ECO:0007669"/>
    <property type="project" value="InterPro"/>
</dbReference>
<dbReference type="SUPFAM" id="SSF56214">
    <property type="entry name" value="4'-phosphopantetheinyl transferase"/>
    <property type="match status" value="1"/>
</dbReference>